<evidence type="ECO:0000259" key="1">
    <source>
        <dbReference type="Pfam" id="PF24476"/>
    </source>
</evidence>
<evidence type="ECO:0000313" key="3">
    <source>
        <dbReference type="Proteomes" id="UP000649114"/>
    </source>
</evidence>
<dbReference type="PANTHER" id="PTHR35186">
    <property type="entry name" value="ANK_REP_REGION DOMAIN-CONTAINING PROTEIN"/>
    <property type="match status" value="1"/>
</dbReference>
<dbReference type="Pfam" id="PF24476">
    <property type="entry name" value="DUF7580"/>
    <property type="match status" value="1"/>
</dbReference>
<sequence>MPSNNALGMNMCRTNEPWFDANRSLHFTLNIGGLASESQRNLSGLVDAHRTRNGTYEFTKKIKFSLIKDELENQIRDLNDATFTLRKIRELGTKKMDVALQSTSQPATRFTSAVASTQQYAKWLYSAIATGYAVGCHPVHEVRLWLSSRAILWDRKKGFGVRKPAVAFTVAFSPDDADEARMPRYITEVEVLEEELDACQDRGQTQKHVKVTIQEPAESCRVRPKSLQDLCDSIAQARGDSQSLQLYLSRDGHLCYLCQPLKSDAHEVNIVEGKEDILSLEDILLQTAEASPPSALRLTLNQRMGLAFNIASSMMQLHSTPWLCAPITSRALYFERGTELCMCKRTPPSAVFLQPFIRHEFTTVAEDNCANSPCGPKRCMLDLGIVLLELWHAKTFSTYLMEEGLHLDNSLGSRYDMAVRWLDSSTYHILPFYLDVVTRCIECTFATNSVAPEWRDIMFRKSVYEHVLKPLWDNCPAELR</sequence>
<dbReference type="PANTHER" id="PTHR35186:SF4">
    <property type="entry name" value="PRION-INHIBITION AND PROPAGATION HELO DOMAIN-CONTAINING PROTEIN"/>
    <property type="match status" value="1"/>
</dbReference>
<dbReference type="InterPro" id="IPR056002">
    <property type="entry name" value="DUF7580"/>
</dbReference>
<comment type="caution">
    <text evidence="2">The sequence shown here is derived from an EMBL/GenBank/DDBJ whole genome shotgun (WGS) entry which is preliminary data.</text>
</comment>
<protein>
    <recommendedName>
        <fullName evidence="1">DUF7580 domain-containing protein</fullName>
    </recommendedName>
</protein>
<gene>
    <name evidence="2" type="ORF">CNMCM8927_009001</name>
</gene>
<accession>A0AAN5YKX1</accession>
<feature type="domain" description="DUF7580" evidence="1">
    <location>
        <begin position="118"/>
        <end position="475"/>
    </location>
</feature>
<dbReference type="AlphaFoldDB" id="A0AAN5YKX1"/>
<proteinExistence type="predicted"/>
<organism evidence="2 3">
    <name type="scientific">Aspergillus lentulus</name>
    <dbReference type="NCBI Taxonomy" id="293939"/>
    <lineage>
        <taxon>Eukaryota</taxon>
        <taxon>Fungi</taxon>
        <taxon>Dikarya</taxon>
        <taxon>Ascomycota</taxon>
        <taxon>Pezizomycotina</taxon>
        <taxon>Eurotiomycetes</taxon>
        <taxon>Eurotiomycetidae</taxon>
        <taxon>Eurotiales</taxon>
        <taxon>Aspergillaceae</taxon>
        <taxon>Aspergillus</taxon>
        <taxon>Aspergillus subgen. Fumigati</taxon>
    </lineage>
</organism>
<dbReference type="Proteomes" id="UP000649114">
    <property type="component" value="Unassembled WGS sequence"/>
</dbReference>
<name>A0AAN5YKX1_ASPLE</name>
<reference evidence="2" key="2">
    <citation type="submission" date="2020-04" db="EMBL/GenBank/DDBJ databases">
        <authorList>
            <person name="Santos R.A.C."/>
            <person name="Steenwyk J.L."/>
            <person name="Rivero-Menendez O."/>
            <person name="Mead M.E."/>
            <person name="Silva L.P."/>
            <person name="Bastos R.W."/>
            <person name="Alastruey-Izquierdo A."/>
            <person name="Goldman G.H."/>
            <person name="Rokas A."/>
        </authorList>
    </citation>
    <scope>NUCLEOTIDE SEQUENCE</scope>
    <source>
        <strain evidence="2">CNM-CM8927</strain>
    </source>
</reference>
<reference evidence="2" key="1">
    <citation type="journal article" date="2020" name="bioRxiv">
        <title>Genomic and phenotypic heterogeneity of clinical isolates of the human pathogens Aspergillus fumigatus, Aspergillus lentulus and Aspergillus fumigatiaffinis.</title>
        <authorList>
            <person name="dos Santos R.A.C."/>
            <person name="Steenwyk J.L."/>
            <person name="Rivero-Menendez O."/>
            <person name="Mead M.E."/>
            <person name="Silva L.P."/>
            <person name="Bastos R.W."/>
            <person name="Alastruey-Izquierdo A."/>
            <person name="Goldman G.H."/>
            <person name="Rokas A."/>
        </authorList>
    </citation>
    <scope>NUCLEOTIDE SEQUENCE</scope>
    <source>
        <strain evidence="2">CNM-CM8927</strain>
    </source>
</reference>
<evidence type="ECO:0000313" key="2">
    <source>
        <dbReference type="EMBL" id="KAF4203239.1"/>
    </source>
</evidence>
<dbReference type="EMBL" id="JAAAPU010000084">
    <property type="protein sequence ID" value="KAF4203239.1"/>
    <property type="molecule type" value="Genomic_DNA"/>
</dbReference>